<accession>A0AAN9R149</accession>
<dbReference type="Proteomes" id="UP001367508">
    <property type="component" value="Unassembled WGS sequence"/>
</dbReference>
<keyword evidence="2" id="KW-1185">Reference proteome</keyword>
<evidence type="ECO:0000313" key="2">
    <source>
        <dbReference type="Proteomes" id="UP001367508"/>
    </source>
</evidence>
<dbReference type="AlphaFoldDB" id="A0AAN9R149"/>
<organism evidence="1 2">
    <name type="scientific">Canavalia gladiata</name>
    <name type="common">Sword bean</name>
    <name type="synonym">Dolichos gladiatus</name>
    <dbReference type="NCBI Taxonomy" id="3824"/>
    <lineage>
        <taxon>Eukaryota</taxon>
        <taxon>Viridiplantae</taxon>
        <taxon>Streptophyta</taxon>
        <taxon>Embryophyta</taxon>
        <taxon>Tracheophyta</taxon>
        <taxon>Spermatophyta</taxon>
        <taxon>Magnoliopsida</taxon>
        <taxon>eudicotyledons</taxon>
        <taxon>Gunneridae</taxon>
        <taxon>Pentapetalae</taxon>
        <taxon>rosids</taxon>
        <taxon>fabids</taxon>
        <taxon>Fabales</taxon>
        <taxon>Fabaceae</taxon>
        <taxon>Papilionoideae</taxon>
        <taxon>50 kb inversion clade</taxon>
        <taxon>NPAAA clade</taxon>
        <taxon>indigoferoid/millettioid clade</taxon>
        <taxon>Phaseoleae</taxon>
        <taxon>Canavalia</taxon>
    </lineage>
</organism>
<reference evidence="1 2" key="1">
    <citation type="submission" date="2024-01" db="EMBL/GenBank/DDBJ databases">
        <title>The genomes of 5 underutilized Papilionoideae crops provide insights into root nodulation and disease resistanc.</title>
        <authorList>
            <person name="Jiang F."/>
        </authorList>
    </citation>
    <scope>NUCLEOTIDE SEQUENCE [LARGE SCALE GENOMIC DNA]</scope>
    <source>
        <strain evidence="1">LVBAO_FW01</strain>
        <tissue evidence="1">Leaves</tissue>
    </source>
</reference>
<gene>
    <name evidence="1" type="ORF">VNO77_08740</name>
</gene>
<protein>
    <submittedName>
        <fullName evidence="1">Uncharacterized protein</fullName>
    </submittedName>
</protein>
<dbReference type="EMBL" id="JAYMYQ010000002">
    <property type="protein sequence ID" value="KAK7350298.1"/>
    <property type="molecule type" value="Genomic_DNA"/>
</dbReference>
<proteinExistence type="predicted"/>
<sequence length="172" mass="19173">MSTRASHKEAIADRHYSYSKLWSPVSELWSTVWSSATSIFTFQAMNRKPCTSDLQMAPGHCGFESTKSVNGFEVLSRFSLRWSLGIPWQVIGNRHQGQQPSFIMALLAPEGILDPRNMISQSPSIQAFGLMVGVLLDPPQPGFEPLTHHYFVAEFLPLVTRTARVSAHAQAK</sequence>
<name>A0AAN9R149_CANGL</name>
<evidence type="ECO:0000313" key="1">
    <source>
        <dbReference type="EMBL" id="KAK7350298.1"/>
    </source>
</evidence>
<comment type="caution">
    <text evidence="1">The sequence shown here is derived from an EMBL/GenBank/DDBJ whole genome shotgun (WGS) entry which is preliminary data.</text>
</comment>